<evidence type="ECO:0000313" key="22">
    <source>
        <dbReference type="EMBL" id="KAJ8391245.1"/>
    </source>
</evidence>
<dbReference type="PRINTS" id="PR01320">
    <property type="entry name" value="KIRCHANNEL"/>
</dbReference>
<dbReference type="Pfam" id="PF17655">
    <property type="entry name" value="IRK_C"/>
    <property type="match status" value="1"/>
</dbReference>
<dbReference type="PANTHER" id="PTHR11767">
    <property type="entry name" value="INWARD RECTIFIER POTASSIUM CHANNEL"/>
    <property type="match status" value="1"/>
</dbReference>
<dbReference type="GO" id="GO:0007399">
    <property type="term" value="P:nervous system development"/>
    <property type="evidence" value="ECO:0007669"/>
    <property type="project" value="UniProtKB-ARBA"/>
</dbReference>
<dbReference type="AlphaFoldDB" id="A0AAD7WC87"/>
<feature type="compositionally biased region" description="Basic residues" evidence="18">
    <location>
        <begin position="105"/>
        <end position="114"/>
    </location>
</feature>
<evidence type="ECO:0000259" key="20">
    <source>
        <dbReference type="Pfam" id="PF01007"/>
    </source>
</evidence>
<sequence length="508" mass="56845">MNSWKMVPGIVLLPRSTPPTLLKSNPPKTMISTVICNGALQEARSEAQTGHGGHGGTGALSRGVTVTSVQSSHLVRAARPGQQSPGTPCAISSGSAPGGVSLAPRWRRRRRARSRREGDGASIFTLPRPLAACCDRVRGQRCVAALLGDRSRRFAPDDERRQRYVTKDGKCRVNLGRIEGWARFLCDLFTTLVDLRFRWFLLVFTVCYVATWVAFAEIYLLDAWLRDDLAHLADPPWRPCYQNVDGFLSALLLSVESQMTIGYGHRAVTAHCAEGVALLMAQSIVGSIIDVVMAGCMFMKISRPQKRALTLVFSRHCVVSRRDGRLCLMFRVGDLRESHMVDAKIRAKLIQSRLTKEGEFIPLEQTEVNLGFDTGGDRLFLVEPQTITHVIDQASPFWETSAESLKRESFEIIVILEGIVEASGMTCQARTSYTEDEILWGHRFESCMTREKGAFQVDYGAFDKTIAIQTWTRSAKEMQERGRRESCYWNTATDASRSDTNDWPWTEE</sequence>
<keyword evidence="23" id="KW-1185">Reference proteome</keyword>
<feature type="region of interest" description="Disordered" evidence="18">
    <location>
        <begin position="70"/>
        <end position="118"/>
    </location>
</feature>
<evidence type="ECO:0000256" key="5">
    <source>
        <dbReference type="ARBA" id="ARBA00022882"/>
    </source>
</evidence>
<evidence type="ECO:0000256" key="3">
    <source>
        <dbReference type="ARBA" id="ARBA00022538"/>
    </source>
</evidence>
<feature type="domain" description="Potassium channel inwardly rectifying transmembrane" evidence="20">
    <location>
        <begin position="165"/>
        <end position="304"/>
    </location>
</feature>
<proteinExistence type="inferred from homology"/>
<evidence type="ECO:0000313" key="23">
    <source>
        <dbReference type="Proteomes" id="UP001221898"/>
    </source>
</evidence>
<feature type="domain" description="Inward rectifier potassium channel C-terminal" evidence="21">
    <location>
        <begin position="311"/>
        <end position="481"/>
    </location>
</feature>
<evidence type="ECO:0000256" key="18">
    <source>
        <dbReference type="SAM" id="MobiDB-lite"/>
    </source>
</evidence>
<dbReference type="PANTHER" id="PTHR11767:SF116">
    <property type="entry name" value="G PROTEIN-ACTIVATED INWARD RECTIFIER POTASSIUM CHANNEL 4"/>
    <property type="match status" value="1"/>
</dbReference>
<reference evidence="22" key="1">
    <citation type="journal article" date="2023" name="Science">
        <title>Genome structures resolve the early diversification of teleost fishes.</title>
        <authorList>
            <person name="Parey E."/>
            <person name="Louis A."/>
            <person name="Montfort J."/>
            <person name="Bouchez O."/>
            <person name="Roques C."/>
            <person name="Iampietro C."/>
            <person name="Lluch J."/>
            <person name="Castinel A."/>
            <person name="Donnadieu C."/>
            <person name="Desvignes T."/>
            <person name="Floi Bucao C."/>
            <person name="Jouanno E."/>
            <person name="Wen M."/>
            <person name="Mejri S."/>
            <person name="Dirks R."/>
            <person name="Jansen H."/>
            <person name="Henkel C."/>
            <person name="Chen W.J."/>
            <person name="Zahm M."/>
            <person name="Cabau C."/>
            <person name="Klopp C."/>
            <person name="Thompson A.W."/>
            <person name="Robinson-Rechavi M."/>
            <person name="Braasch I."/>
            <person name="Lecointre G."/>
            <person name="Bobe J."/>
            <person name="Postlethwait J.H."/>
            <person name="Berthelot C."/>
            <person name="Roest Crollius H."/>
            <person name="Guiguen Y."/>
        </authorList>
    </citation>
    <scope>NUCLEOTIDE SEQUENCE</scope>
    <source>
        <strain evidence="22">NC1722</strain>
    </source>
</reference>
<evidence type="ECO:0000256" key="2">
    <source>
        <dbReference type="ARBA" id="ARBA00022448"/>
    </source>
</evidence>
<dbReference type="InterPro" id="IPR014756">
    <property type="entry name" value="Ig_E-set"/>
</dbReference>
<feature type="transmembrane region" description="Helical" evidence="19">
    <location>
        <begin position="199"/>
        <end position="221"/>
    </location>
</feature>
<dbReference type="GO" id="GO:0005886">
    <property type="term" value="C:plasma membrane"/>
    <property type="evidence" value="ECO:0007669"/>
    <property type="project" value="TreeGrafter"/>
</dbReference>
<dbReference type="EMBL" id="JAINUG010000160">
    <property type="protein sequence ID" value="KAJ8391245.1"/>
    <property type="molecule type" value="Genomic_DNA"/>
</dbReference>
<dbReference type="Proteomes" id="UP001221898">
    <property type="component" value="Unassembled WGS sequence"/>
</dbReference>
<keyword evidence="2 17" id="KW-0813">Transport</keyword>
<dbReference type="InterPro" id="IPR016449">
    <property type="entry name" value="K_chnl_inward-rec_Kir"/>
</dbReference>
<keyword evidence="5 17" id="KW-0851">Voltage-gated channel</keyword>
<dbReference type="InterPro" id="IPR040445">
    <property type="entry name" value="Kir_TM"/>
</dbReference>
<keyword evidence="9 19" id="KW-0472">Membrane</keyword>
<dbReference type="FunFam" id="1.10.287.70:FF:000019">
    <property type="entry name" value="G protein-activated inward rectifier potassium channel 1"/>
    <property type="match status" value="1"/>
</dbReference>
<evidence type="ECO:0000256" key="14">
    <source>
        <dbReference type="ARBA" id="ARBA00072191"/>
    </source>
</evidence>
<dbReference type="InterPro" id="IPR013518">
    <property type="entry name" value="K_chnl_inward-rec_Kir_cyto"/>
</dbReference>
<keyword evidence="10 17" id="KW-0407">Ion channel</keyword>
<dbReference type="GO" id="GO:1990573">
    <property type="term" value="P:potassium ion import across plasma membrane"/>
    <property type="evidence" value="ECO:0007669"/>
    <property type="project" value="TreeGrafter"/>
</dbReference>
<evidence type="ECO:0000256" key="15">
    <source>
        <dbReference type="ARBA" id="ARBA00076077"/>
    </source>
</evidence>
<comment type="subcellular location">
    <subcellularLocation>
        <location evidence="1 17">Membrane</location>
        <topology evidence="1 17">Multi-pass membrane protein</topology>
    </subcellularLocation>
</comment>
<protein>
    <recommendedName>
        <fullName evidence="14">G protein-activated inward rectifier potassium channel 3</fullName>
    </recommendedName>
    <alternativeName>
        <fullName evidence="16">Inward rectifier K(+) channel Kir3.3</fullName>
    </alternativeName>
    <alternativeName>
        <fullName evidence="15">Potassium channel, inwardly rectifying subfamily J member 9</fullName>
    </alternativeName>
</protein>
<dbReference type="GO" id="GO:0034702">
    <property type="term" value="C:monoatomic ion channel complex"/>
    <property type="evidence" value="ECO:0007669"/>
    <property type="project" value="UniProtKB-KW"/>
</dbReference>
<comment type="subunit">
    <text evidence="13">Associates with KCNJ3/GIRK1 to form a G-protein-activated heteromultimer pore-forming unit. Interacts (via PDZ-binding motif) with SNX27 (via PDZ domain); the interaction is required when endocytosed to prevent degradation in lysosomes and promote recycling to the plasma membrane.</text>
</comment>
<dbReference type="SUPFAM" id="SSF81324">
    <property type="entry name" value="Voltage-gated potassium channels"/>
    <property type="match status" value="1"/>
</dbReference>
<evidence type="ECO:0000256" key="19">
    <source>
        <dbReference type="SAM" id="Phobius"/>
    </source>
</evidence>
<keyword evidence="8 17" id="KW-0406">Ion transport</keyword>
<evidence type="ECO:0000256" key="9">
    <source>
        <dbReference type="ARBA" id="ARBA00023136"/>
    </source>
</evidence>
<keyword evidence="4 17" id="KW-0812">Transmembrane</keyword>
<comment type="caution">
    <text evidence="22">The sequence shown here is derived from an EMBL/GenBank/DDBJ whole genome shotgun (WGS) entry which is preliminary data.</text>
</comment>
<keyword evidence="6 17" id="KW-0630">Potassium</keyword>
<evidence type="ECO:0000256" key="4">
    <source>
        <dbReference type="ARBA" id="ARBA00022692"/>
    </source>
</evidence>
<evidence type="ECO:0000256" key="7">
    <source>
        <dbReference type="ARBA" id="ARBA00022989"/>
    </source>
</evidence>
<comment type="similarity">
    <text evidence="12">Belongs to the inward rectifier-type potassium channel (TC 1.A.2.1) family. KCNJ9 subfamily.</text>
</comment>
<keyword evidence="3 17" id="KW-0633">Potassium transport</keyword>
<feature type="compositionally biased region" description="Polar residues" evidence="18">
    <location>
        <begin position="81"/>
        <end position="95"/>
    </location>
</feature>
<feature type="transmembrane region" description="Helical" evidence="19">
    <location>
        <begin position="276"/>
        <end position="299"/>
    </location>
</feature>
<evidence type="ECO:0000256" key="13">
    <source>
        <dbReference type="ARBA" id="ARBA00062687"/>
    </source>
</evidence>
<organism evidence="22 23">
    <name type="scientific">Aldrovandia affinis</name>
    <dbReference type="NCBI Taxonomy" id="143900"/>
    <lineage>
        <taxon>Eukaryota</taxon>
        <taxon>Metazoa</taxon>
        <taxon>Chordata</taxon>
        <taxon>Craniata</taxon>
        <taxon>Vertebrata</taxon>
        <taxon>Euteleostomi</taxon>
        <taxon>Actinopterygii</taxon>
        <taxon>Neopterygii</taxon>
        <taxon>Teleostei</taxon>
        <taxon>Notacanthiformes</taxon>
        <taxon>Halosauridae</taxon>
        <taxon>Aldrovandia</taxon>
    </lineage>
</organism>
<evidence type="ECO:0000256" key="6">
    <source>
        <dbReference type="ARBA" id="ARBA00022958"/>
    </source>
</evidence>
<evidence type="ECO:0000256" key="1">
    <source>
        <dbReference type="ARBA" id="ARBA00004141"/>
    </source>
</evidence>
<dbReference type="GO" id="GO:0005242">
    <property type="term" value="F:inward rectifier potassium channel activity"/>
    <property type="evidence" value="ECO:0007669"/>
    <property type="project" value="InterPro"/>
</dbReference>
<evidence type="ECO:0000256" key="16">
    <source>
        <dbReference type="ARBA" id="ARBA00081071"/>
    </source>
</evidence>
<dbReference type="FunFam" id="2.60.40.1400:FF:000001">
    <property type="entry name" value="G protein-activated inward rectifier potassium channel 2"/>
    <property type="match status" value="1"/>
</dbReference>
<evidence type="ECO:0000256" key="12">
    <source>
        <dbReference type="ARBA" id="ARBA00061604"/>
    </source>
</evidence>
<dbReference type="SUPFAM" id="SSF81296">
    <property type="entry name" value="E set domains"/>
    <property type="match status" value="1"/>
</dbReference>
<keyword evidence="7 19" id="KW-1133">Transmembrane helix</keyword>
<dbReference type="Gene3D" id="1.10.287.70">
    <property type="match status" value="1"/>
</dbReference>
<dbReference type="GO" id="GO:0034765">
    <property type="term" value="P:regulation of monoatomic ion transmembrane transport"/>
    <property type="evidence" value="ECO:0007669"/>
    <property type="project" value="TreeGrafter"/>
</dbReference>
<gene>
    <name evidence="22" type="ORF">AAFF_G00095120</name>
</gene>
<evidence type="ECO:0000256" key="8">
    <source>
        <dbReference type="ARBA" id="ARBA00023065"/>
    </source>
</evidence>
<accession>A0AAD7WC87</accession>
<dbReference type="Gene3D" id="2.60.40.1400">
    <property type="entry name" value="G protein-activated inward rectifier potassium channel 1"/>
    <property type="match status" value="1"/>
</dbReference>
<evidence type="ECO:0000256" key="11">
    <source>
        <dbReference type="ARBA" id="ARBA00034430"/>
    </source>
</evidence>
<name>A0AAD7WC87_9TELE</name>
<evidence type="ECO:0000259" key="21">
    <source>
        <dbReference type="Pfam" id="PF17655"/>
    </source>
</evidence>
<comment type="catalytic activity">
    <reaction evidence="11">
        <text>K(+)(in) = K(+)(out)</text>
        <dbReference type="Rhea" id="RHEA:29463"/>
        <dbReference type="ChEBI" id="CHEBI:29103"/>
    </reaction>
</comment>
<evidence type="ECO:0000256" key="10">
    <source>
        <dbReference type="ARBA" id="ARBA00023303"/>
    </source>
</evidence>
<dbReference type="Pfam" id="PF01007">
    <property type="entry name" value="IRK"/>
    <property type="match status" value="1"/>
</dbReference>
<dbReference type="InterPro" id="IPR041647">
    <property type="entry name" value="IRK_C"/>
</dbReference>
<evidence type="ECO:0000256" key="17">
    <source>
        <dbReference type="RuleBase" id="RU003822"/>
    </source>
</evidence>